<gene>
    <name evidence="2" type="ORF">SDRG_16452</name>
</gene>
<dbReference type="EMBL" id="JH767260">
    <property type="protein sequence ID" value="EQC25665.1"/>
    <property type="molecule type" value="Genomic_DNA"/>
</dbReference>
<proteinExistence type="predicted"/>
<protein>
    <submittedName>
        <fullName evidence="2">Uncharacterized protein</fullName>
    </submittedName>
</protein>
<feature type="compositionally biased region" description="Basic and acidic residues" evidence="1">
    <location>
        <begin position="204"/>
        <end position="213"/>
    </location>
</feature>
<accession>T0PXA8</accession>
<evidence type="ECO:0000256" key="1">
    <source>
        <dbReference type="SAM" id="MobiDB-lite"/>
    </source>
</evidence>
<name>T0PXA8_SAPDV</name>
<feature type="region of interest" description="Disordered" evidence="1">
    <location>
        <begin position="17"/>
        <end position="58"/>
    </location>
</feature>
<reference evidence="2 3" key="1">
    <citation type="submission" date="2012-04" db="EMBL/GenBank/DDBJ databases">
        <title>The Genome Sequence of Saprolegnia declina VS20.</title>
        <authorList>
            <consortium name="The Broad Institute Genome Sequencing Platform"/>
            <person name="Russ C."/>
            <person name="Nusbaum C."/>
            <person name="Tyler B."/>
            <person name="van West P."/>
            <person name="Dieguez-Uribeondo J."/>
            <person name="de Bruijn I."/>
            <person name="Tripathy S."/>
            <person name="Jiang R."/>
            <person name="Young S.K."/>
            <person name="Zeng Q."/>
            <person name="Gargeya S."/>
            <person name="Fitzgerald M."/>
            <person name="Haas B."/>
            <person name="Abouelleil A."/>
            <person name="Alvarado L."/>
            <person name="Arachchi H.M."/>
            <person name="Berlin A."/>
            <person name="Chapman S.B."/>
            <person name="Goldberg J."/>
            <person name="Griggs A."/>
            <person name="Gujja S."/>
            <person name="Hansen M."/>
            <person name="Howarth C."/>
            <person name="Imamovic A."/>
            <person name="Larimer J."/>
            <person name="McCowen C."/>
            <person name="Montmayeur A."/>
            <person name="Murphy C."/>
            <person name="Neiman D."/>
            <person name="Pearson M."/>
            <person name="Priest M."/>
            <person name="Roberts A."/>
            <person name="Saif S."/>
            <person name="Shea T."/>
            <person name="Sisk P."/>
            <person name="Sykes S."/>
            <person name="Wortman J."/>
            <person name="Nusbaum C."/>
            <person name="Birren B."/>
        </authorList>
    </citation>
    <scope>NUCLEOTIDE SEQUENCE [LARGE SCALE GENOMIC DNA]</scope>
    <source>
        <strain evidence="2 3">VS20</strain>
    </source>
</reference>
<dbReference type="Proteomes" id="UP000030762">
    <property type="component" value="Unassembled WGS sequence"/>
</dbReference>
<dbReference type="RefSeq" id="XP_008620884.1">
    <property type="nucleotide sequence ID" value="XM_008622662.1"/>
</dbReference>
<evidence type="ECO:0000313" key="3">
    <source>
        <dbReference type="Proteomes" id="UP000030762"/>
    </source>
</evidence>
<keyword evidence="3" id="KW-1185">Reference proteome</keyword>
<dbReference type="InParanoid" id="T0PXA8"/>
<evidence type="ECO:0000313" key="2">
    <source>
        <dbReference type="EMBL" id="EQC25665.1"/>
    </source>
</evidence>
<dbReference type="AlphaFoldDB" id="T0PXA8"/>
<organism evidence="2 3">
    <name type="scientific">Saprolegnia diclina (strain VS20)</name>
    <dbReference type="NCBI Taxonomy" id="1156394"/>
    <lineage>
        <taxon>Eukaryota</taxon>
        <taxon>Sar</taxon>
        <taxon>Stramenopiles</taxon>
        <taxon>Oomycota</taxon>
        <taxon>Saprolegniomycetes</taxon>
        <taxon>Saprolegniales</taxon>
        <taxon>Saprolegniaceae</taxon>
        <taxon>Saprolegnia</taxon>
    </lineage>
</organism>
<dbReference type="VEuPathDB" id="FungiDB:SDRG_16452"/>
<sequence length="536" mass="59911">MRCDPRRNECTRFSSACASASRLPTAPTPPGLGRSPRYRRHSMTQRVRETPSKVGQHRQAEATEAAWKSGDDVERAPSQRNAAMTDSAFDALVRDIDAWFAAPGKGYVPVKGFALVARGNSGKWTDAESRAYAALEGLKKLDDASLSLLRSFCWRGDKNRSSDAFRSARFRNNSKTTTPAEELLEQEGRAGANKVATNGKKKRRADDQPTRDDVLKKAKVADNITPPTDRCNELHGLRSDRARRDAFELKIGDELHGLRQELGRRDAFELKIRDEIHGLRQELGRRDAFELKIRDELHGLRQELGRRGAWMSASEVRDAASLDMARDEFCALRQDQICLAEHPTTQRVATAAAMQAVRTAETQEPRIWLSHVLLTPAMLSQPLPAIPEGYNGPLAMYILDDITGLPILEDELKIYPFLVPAAEWLHSWRASLTSAAQGAISNMETVSTWLTPALSAQDAQMGNNIKKILDKRDPTRNLCGTETCMSESGHEVLRGTKQSVAEYKERMATNARNYVRISYKLERPSNQSLGPSWDFL</sequence>
<dbReference type="GeneID" id="19957179"/>
<feature type="region of interest" description="Disordered" evidence="1">
    <location>
        <begin position="187"/>
        <end position="213"/>
    </location>
</feature>